<comment type="caution">
    <text evidence="1">The sequence shown here is derived from an EMBL/GenBank/DDBJ whole genome shotgun (WGS) entry which is preliminary data.</text>
</comment>
<reference evidence="1 2" key="1">
    <citation type="journal article" date="2018" name="Biotechnol. Adv.">
        <title>Improved genomic resources and new bioinformatic workflow for the carcinogenic parasite Clonorchis sinensis: Biotechnological implications.</title>
        <authorList>
            <person name="Wang D."/>
            <person name="Korhonen P.K."/>
            <person name="Gasser R.B."/>
            <person name="Young N.D."/>
        </authorList>
    </citation>
    <scope>NUCLEOTIDE SEQUENCE [LARGE SCALE GENOMIC DNA]</scope>
    <source>
        <strain evidence="1">Cs-k2</strain>
    </source>
</reference>
<evidence type="ECO:0000313" key="2">
    <source>
        <dbReference type="Proteomes" id="UP000286415"/>
    </source>
</evidence>
<name>A0A8T1N064_CLOSI</name>
<dbReference type="Proteomes" id="UP000286415">
    <property type="component" value="Unassembled WGS sequence"/>
</dbReference>
<reference evidence="1 2" key="2">
    <citation type="journal article" date="2021" name="Genomics">
        <title>High-quality reference genome for Clonorchis sinensis.</title>
        <authorList>
            <person name="Young N.D."/>
            <person name="Stroehlein A.J."/>
            <person name="Kinkar L."/>
            <person name="Wang T."/>
            <person name="Sohn W.M."/>
            <person name="Chang B.C.H."/>
            <person name="Kaur P."/>
            <person name="Weisz D."/>
            <person name="Dudchenko O."/>
            <person name="Aiden E.L."/>
            <person name="Korhonen P.K."/>
            <person name="Gasser R.B."/>
        </authorList>
    </citation>
    <scope>NUCLEOTIDE SEQUENCE [LARGE SCALE GENOMIC DNA]</scope>
    <source>
        <strain evidence="1">Cs-k2</strain>
    </source>
</reference>
<protein>
    <submittedName>
        <fullName evidence="1">Uncharacterized protein</fullName>
    </submittedName>
</protein>
<organism evidence="1 2">
    <name type="scientific">Clonorchis sinensis</name>
    <name type="common">Chinese liver fluke</name>
    <dbReference type="NCBI Taxonomy" id="79923"/>
    <lineage>
        <taxon>Eukaryota</taxon>
        <taxon>Metazoa</taxon>
        <taxon>Spiralia</taxon>
        <taxon>Lophotrochozoa</taxon>
        <taxon>Platyhelminthes</taxon>
        <taxon>Trematoda</taxon>
        <taxon>Digenea</taxon>
        <taxon>Opisthorchiida</taxon>
        <taxon>Opisthorchiata</taxon>
        <taxon>Opisthorchiidae</taxon>
        <taxon>Clonorchis</taxon>
    </lineage>
</organism>
<accession>A0A8T1N064</accession>
<keyword evidence="2" id="KW-1185">Reference proteome</keyword>
<dbReference type="AlphaFoldDB" id="A0A8T1N064"/>
<sequence length="114" mass="12804">MCAVILIPKAPIFQQNVMVLSSHLRKQISHEGNPQSVWVGFLEPVFRFVCLIRFQTLSDSFFLTATTPFESIICQSDCMLRSTGRVHRGFIDSFSTDHVSVSSCSRGFFGILAK</sequence>
<gene>
    <name evidence="1" type="ORF">CSKR_203703</name>
</gene>
<proteinExistence type="predicted"/>
<dbReference type="EMBL" id="NIRI02000005">
    <property type="protein sequence ID" value="KAG5454763.1"/>
    <property type="molecule type" value="Genomic_DNA"/>
</dbReference>
<evidence type="ECO:0000313" key="1">
    <source>
        <dbReference type="EMBL" id="KAG5454763.1"/>
    </source>
</evidence>